<dbReference type="AlphaFoldDB" id="A0A0E0C7C9"/>
<accession>A0A0E0C7C9</accession>
<dbReference type="Gramene" id="OMERI01G27070.1">
    <property type="protein sequence ID" value="OMERI01G27070.1"/>
    <property type="gene ID" value="OMERI01G27070"/>
</dbReference>
<reference evidence="1" key="2">
    <citation type="submission" date="2018-05" db="EMBL/GenBank/DDBJ databases">
        <title>OmerRS3 (Oryza meridionalis Reference Sequence Version 3).</title>
        <authorList>
            <person name="Zhang J."/>
            <person name="Kudrna D."/>
            <person name="Lee S."/>
            <person name="Talag J."/>
            <person name="Welchert J."/>
            <person name="Wing R.A."/>
        </authorList>
    </citation>
    <scope>NUCLEOTIDE SEQUENCE [LARGE SCALE GENOMIC DNA]</scope>
    <source>
        <strain evidence="1">cv. OR44</strain>
    </source>
</reference>
<organism evidence="1">
    <name type="scientific">Oryza meridionalis</name>
    <dbReference type="NCBI Taxonomy" id="40149"/>
    <lineage>
        <taxon>Eukaryota</taxon>
        <taxon>Viridiplantae</taxon>
        <taxon>Streptophyta</taxon>
        <taxon>Embryophyta</taxon>
        <taxon>Tracheophyta</taxon>
        <taxon>Spermatophyta</taxon>
        <taxon>Magnoliopsida</taxon>
        <taxon>Liliopsida</taxon>
        <taxon>Poales</taxon>
        <taxon>Poaceae</taxon>
        <taxon>BOP clade</taxon>
        <taxon>Oryzoideae</taxon>
        <taxon>Oryzeae</taxon>
        <taxon>Oryzinae</taxon>
        <taxon>Oryza</taxon>
    </lineage>
</organism>
<keyword evidence="2" id="KW-1185">Reference proteome</keyword>
<proteinExistence type="predicted"/>
<evidence type="ECO:0000313" key="2">
    <source>
        <dbReference type="Proteomes" id="UP000008021"/>
    </source>
</evidence>
<dbReference type="EnsemblPlants" id="OMERI01G27070.1">
    <property type="protein sequence ID" value="OMERI01G27070.1"/>
    <property type="gene ID" value="OMERI01G27070"/>
</dbReference>
<name>A0A0E0C7C9_9ORYZ</name>
<reference evidence="1" key="1">
    <citation type="submission" date="2015-04" db="UniProtKB">
        <authorList>
            <consortium name="EnsemblPlants"/>
        </authorList>
    </citation>
    <scope>IDENTIFICATION</scope>
</reference>
<protein>
    <submittedName>
        <fullName evidence="1">Uncharacterized protein</fullName>
    </submittedName>
</protein>
<dbReference type="Proteomes" id="UP000008021">
    <property type="component" value="Chromosome 1"/>
</dbReference>
<dbReference type="HOGENOM" id="CLU_2762052_0_0_1"/>
<evidence type="ECO:0000313" key="1">
    <source>
        <dbReference type="EnsemblPlants" id="OMERI01G27070.1"/>
    </source>
</evidence>
<sequence>MACAPMNDPFIRTAISIHTAASFGSSSGFELPNAIVLKYRFIATDMLYKNPAWANYRKHITAFCTRAAWF</sequence>